<feature type="binding site" evidence="11">
    <location>
        <position position="180"/>
    </location>
    <ligand>
        <name>Mg(2+)</name>
        <dbReference type="ChEBI" id="CHEBI:18420"/>
    </ligand>
</feature>
<evidence type="ECO:0000256" key="11">
    <source>
        <dbReference type="PIRSR" id="PIRSR006268-2"/>
    </source>
</evidence>
<dbReference type="PIRSF" id="PIRSF006268">
    <property type="entry name" value="ApbE"/>
    <property type="match status" value="1"/>
</dbReference>
<organism evidence="12 13">
    <name type="scientific">Thauera terpenica 58Eu</name>
    <dbReference type="NCBI Taxonomy" id="1348657"/>
    <lineage>
        <taxon>Bacteria</taxon>
        <taxon>Pseudomonadati</taxon>
        <taxon>Pseudomonadota</taxon>
        <taxon>Betaproteobacteria</taxon>
        <taxon>Rhodocyclales</taxon>
        <taxon>Zoogloeaceae</taxon>
        <taxon>Thauera</taxon>
    </lineage>
</organism>
<evidence type="ECO:0000256" key="6">
    <source>
        <dbReference type="ARBA" id="ARBA00022827"/>
    </source>
</evidence>
<keyword evidence="5 10" id="KW-0479">Metal-binding</keyword>
<dbReference type="OrthoDB" id="9778595at2"/>
<dbReference type="InterPro" id="IPR024932">
    <property type="entry name" value="ApbE"/>
</dbReference>
<evidence type="ECO:0000256" key="5">
    <source>
        <dbReference type="ARBA" id="ARBA00022723"/>
    </source>
</evidence>
<dbReference type="GO" id="GO:0016740">
    <property type="term" value="F:transferase activity"/>
    <property type="evidence" value="ECO:0007669"/>
    <property type="project" value="UniProtKB-UniRule"/>
</dbReference>
<evidence type="ECO:0000313" key="12">
    <source>
        <dbReference type="EMBL" id="EPZ17417.1"/>
    </source>
</evidence>
<evidence type="ECO:0000256" key="8">
    <source>
        <dbReference type="ARBA" id="ARBA00031306"/>
    </source>
</evidence>
<dbReference type="EMBL" id="ATJV01000001">
    <property type="protein sequence ID" value="EPZ17417.1"/>
    <property type="molecule type" value="Genomic_DNA"/>
</dbReference>
<keyword evidence="7 10" id="KW-0460">Magnesium</keyword>
<evidence type="ECO:0000256" key="4">
    <source>
        <dbReference type="ARBA" id="ARBA00022679"/>
    </source>
</evidence>
<evidence type="ECO:0000256" key="10">
    <source>
        <dbReference type="PIRNR" id="PIRNR006268"/>
    </source>
</evidence>
<dbReference type="STRING" id="1348657.M622_01210"/>
<dbReference type="GO" id="GO:0046872">
    <property type="term" value="F:metal ion binding"/>
    <property type="evidence" value="ECO:0007669"/>
    <property type="project" value="UniProtKB-UniRule"/>
</dbReference>
<dbReference type="RefSeq" id="WP_021247704.1">
    <property type="nucleotide sequence ID" value="NZ_ATJV01000001.1"/>
</dbReference>
<name>S9ZV45_9RHOO</name>
<reference evidence="12 13" key="1">
    <citation type="submission" date="2013-06" db="EMBL/GenBank/DDBJ databases">
        <title>Draft genome sequence of Thauera terpenica.</title>
        <authorList>
            <person name="Liu B."/>
            <person name="Frostegard A.H."/>
            <person name="Shapleigh J.P."/>
        </authorList>
    </citation>
    <scope>NUCLEOTIDE SEQUENCE [LARGE SCALE GENOMIC DNA]</scope>
    <source>
        <strain evidence="12 13">58Eu</strain>
    </source>
</reference>
<dbReference type="PANTHER" id="PTHR30040:SF2">
    <property type="entry name" value="FAD:PROTEIN FMN TRANSFERASE"/>
    <property type="match status" value="1"/>
</dbReference>
<dbReference type="PANTHER" id="PTHR30040">
    <property type="entry name" value="THIAMINE BIOSYNTHESIS LIPOPROTEIN APBE"/>
    <property type="match status" value="1"/>
</dbReference>
<sequence>MASSMSMAAVWLRGLGLLACLLLLGACSRAEVFHHEAFVFGTRVDVAVYAEDQAAADAAAAAVLREFDRLHRAYHAWEPSELSTLNAALARGEAAIVSDELAAMLKDAQHLAAISDELFDPALGGLVALWGFHADSFVPVRPDPAQLQALLDARPRMADVLIDGNRIASRNPAVQLDFGGYAKGYALDRAAAILKERGVANALINIGGNVLALGKKGDQPWRIGIQHPRQPAPLATLPLYDGEAIGTSGDYQRYFMLDGERYAHILDPRSGQPAHGTQSLTVLVTPREGSATGVGTLSDAASKPAYLAGAGWREQTRRFGIDHALRVAEDGSVELTKALRARLQFIGDIKPVIVD</sequence>
<dbReference type="SUPFAM" id="SSF143631">
    <property type="entry name" value="ApbE-like"/>
    <property type="match status" value="1"/>
</dbReference>
<dbReference type="AlphaFoldDB" id="S9ZV45"/>
<dbReference type="Gene3D" id="3.10.520.10">
    <property type="entry name" value="ApbE-like domains"/>
    <property type="match status" value="1"/>
</dbReference>
<gene>
    <name evidence="12" type="ORF">M622_01210</name>
</gene>
<dbReference type="eggNOG" id="COG1477">
    <property type="taxonomic scope" value="Bacteria"/>
</dbReference>
<keyword evidence="4 10" id="KW-0808">Transferase</keyword>
<dbReference type="PATRIC" id="fig|1348657.5.peg.243"/>
<comment type="caution">
    <text evidence="12">The sequence shown here is derived from an EMBL/GenBank/DDBJ whole genome shotgun (WGS) entry which is preliminary data.</text>
</comment>
<evidence type="ECO:0000256" key="9">
    <source>
        <dbReference type="ARBA" id="ARBA00048540"/>
    </source>
</evidence>
<comment type="catalytic activity">
    <reaction evidence="9 10">
        <text>L-threonyl-[protein] + FAD = FMN-L-threonyl-[protein] + AMP + H(+)</text>
        <dbReference type="Rhea" id="RHEA:36847"/>
        <dbReference type="Rhea" id="RHEA-COMP:11060"/>
        <dbReference type="Rhea" id="RHEA-COMP:11061"/>
        <dbReference type="ChEBI" id="CHEBI:15378"/>
        <dbReference type="ChEBI" id="CHEBI:30013"/>
        <dbReference type="ChEBI" id="CHEBI:57692"/>
        <dbReference type="ChEBI" id="CHEBI:74257"/>
        <dbReference type="ChEBI" id="CHEBI:456215"/>
        <dbReference type="EC" id="2.7.1.180"/>
    </reaction>
</comment>
<keyword evidence="13" id="KW-1185">Reference proteome</keyword>
<dbReference type="EC" id="2.7.1.180" evidence="1 10"/>
<proteinExistence type="inferred from homology"/>
<evidence type="ECO:0000256" key="1">
    <source>
        <dbReference type="ARBA" id="ARBA00011955"/>
    </source>
</evidence>
<evidence type="ECO:0000256" key="3">
    <source>
        <dbReference type="ARBA" id="ARBA00022630"/>
    </source>
</evidence>
<evidence type="ECO:0000313" key="13">
    <source>
        <dbReference type="Proteomes" id="UP000015455"/>
    </source>
</evidence>
<comment type="cofactor">
    <cofactor evidence="11">
        <name>Mg(2+)</name>
        <dbReference type="ChEBI" id="CHEBI:18420"/>
    </cofactor>
    <cofactor evidence="11">
        <name>Mn(2+)</name>
        <dbReference type="ChEBI" id="CHEBI:29035"/>
    </cofactor>
    <text evidence="11">Magnesium. Can also use manganese.</text>
</comment>
<keyword evidence="6 10" id="KW-0274">FAD</keyword>
<evidence type="ECO:0000256" key="7">
    <source>
        <dbReference type="ARBA" id="ARBA00022842"/>
    </source>
</evidence>
<dbReference type="Proteomes" id="UP000015455">
    <property type="component" value="Unassembled WGS sequence"/>
</dbReference>
<comment type="similarity">
    <text evidence="10">Belongs to the ApbE family.</text>
</comment>
<evidence type="ECO:0000256" key="2">
    <source>
        <dbReference type="ARBA" id="ARBA00016337"/>
    </source>
</evidence>
<feature type="binding site" evidence="11">
    <location>
        <position position="299"/>
    </location>
    <ligand>
        <name>Mg(2+)</name>
        <dbReference type="ChEBI" id="CHEBI:18420"/>
    </ligand>
</feature>
<dbReference type="InterPro" id="IPR003374">
    <property type="entry name" value="ApbE-like_sf"/>
</dbReference>
<accession>S9ZV45</accession>
<keyword evidence="3 10" id="KW-0285">Flavoprotein</keyword>
<protein>
    <recommendedName>
        <fullName evidence="2 10">FAD:protein FMN transferase</fullName>
        <ecNumber evidence="1 10">2.7.1.180</ecNumber>
    </recommendedName>
    <alternativeName>
        <fullName evidence="8 10">Flavin transferase</fullName>
    </alternativeName>
</protein>
<dbReference type="Pfam" id="PF02424">
    <property type="entry name" value="ApbE"/>
    <property type="match status" value="1"/>
</dbReference>